<protein>
    <submittedName>
        <fullName evidence="1">Uncharacterized protein</fullName>
    </submittedName>
</protein>
<evidence type="ECO:0000313" key="2">
    <source>
        <dbReference type="Proteomes" id="UP000807769"/>
    </source>
</evidence>
<dbReference type="EMBL" id="JABBWG010000012">
    <property type="protein sequence ID" value="KAG1818012.1"/>
    <property type="molecule type" value="Genomic_DNA"/>
</dbReference>
<comment type="caution">
    <text evidence="1">The sequence shown here is derived from an EMBL/GenBank/DDBJ whole genome shotgun (WGS) entry which is preliminary data.</text>
</comment>
<proteinExistence type="predicted"/>
<dbReference type="Proteomes" id="UP000807769">
    <property type="component" value="Unassembled WGS sequence"/>
</dbReference>
<dbReference type="GeneID" id="64629426"/>
<gene>
    <name evidence="1" type="ORF">BJ212DRAFT_1348270</name>
</gene>
<keyword evidence="2" id="KW-1185">Reference proteome</keyword>
<reference evidence="1" key="1">
    <citation type="journal article" date="2020" name="New Phytol.">
        <title>Comparative genomics reveals dynamic genome evolution in host specialist ectomycorrhizal fungi.</title>
        <authorList>
            <person name="Lofgren L.A."/>
            <person name="Nguyen N.H."/>
            <person name="Vilgalys R."/>
            <person name="Ruytinx J."/>
            <person name="Liao H.L."/>
            <person name="Branco S."/>
            <person name="Kuo A."/>
            <person name="LaButti K."/>
            <person name="Lipzen A."/>
            <person name="Andreopoulos W."/>
            <person name="Pangilinan J."/>
            <person name="Riley R."/>
            <person name="Hundley H."/>
            <person name="Na H."/>
            <person name="Barry K."/>
            <person name="Grigoriev I.V."/>
            <person name="Stajich J.E."/>
            <person name="Kennedy P.G."/>
        </authorList>
    </citation>
    <scope>NUCLEOTIDE SEQUENCE</scope>
    <source>
        <strain evidence="1">MN1</strain>
    </source>
</reference>
<dbReference type="RefSeq" id="XP_041194072.1">
    <property type="nucleotide sequence ID" value="XM_041335409.1"/>
</dbReference>
<sequence length="89" mass="9991">MTKGLSRLSAIMWVCPSVESSHHLIELAIHKLQARWHLLLVNPTADQKENAKNAPDGCCDGSFTERFWPTKTLDAWEQLRGILISSSTC</sequence>
<dbReference type="AlphaFoldDB" id="A0A9P7EDJ9"/>
<name>A0A9P7EDJ9_9AGAM</name>
<evidence type="ECO:0000313" key="1">
    <source>
        <dbReference type="EMBL" id="KAG1818012.1"/>
    </source>
</evidence>
<organism evidence="1 2">
    <name type="scientific">Suillus subaureus</name>
    <dbReference type="NCBI Taxonomy" id="48587"/>
    <lineage>
        <taxon>Eukaryota</taxon>
        <taxon>Fungi</taxon>
        <taxon>Dikarya</taxon>
        <taxon>Basidiomycota</taxon>
        <taxon>Agaricomycotina</taxon>
        <taxon>Agaricomycetes</taxon>
        <taxon>Agaricomycetidae</taxon>
        <taxon>Boletales</taxon>
        <taxon>Suillineae</taxon>
        <taxon>Suillaceae</taxon>
        <taxon>Suillus</taxon>
    </lineage>
</organism>
<accession>A0A9P7EDJ9</accession>